<organism evidence="4 5">
    <name type="scientific">Psychroflexus salis</name>
    <dbReference type="NCBI Taxonomy" id="1526574"/>
    <lineage>
        <taxon>Bacteria</taxon>
        <taxon>Pseudomonadati</taxon>
        <taxon>Bacteroidota</taxon>
        <taxon>Flavobacteriia</taxon>
        <taxon>Flavobacteriales</taxon>
        <taxon>Flavobacteriaceae</taxon>
        <taxon>Psychroflexus</taxon>
    </lineage>
</organism>
<evidence type="ECO:0000256" key="2">
    <source>
        <dbReference type="ARBA" id="ARBA00022801"/>
    </source>
</evidence>
<dbReference type="Pfam" id="PF04336">
    <property type="entry name" value="ACP_PD"/>
    <property type="match status" value="1"/>
</dbReference>
<dbReference type="PANTHER" id="PTHR38764">
    <property type="entry name" value="ACYL CARRIER PROTEIN PHOSPHODIESTERASE"/>
    <property type="match status" value="1"/>
</dbReference>
<sequence length="201" mass="23904">MNYLAHIYLSGNNPDFKVGNFIGDFVKGNPNEQFSDDIAFGVFLHRKIDRFTDTHTLVRKSRSFFFSEFSHYSGVITDVLFDYFLAHHWSSYHQQNLTIFVEDFYKILKSKLSELPLAVQKIFPIMVRHNWLNNYQNLDGIQHILYQMNKRTAAKPGLENSILTLKHNYTDLKKYFVDFFEELRTYTQTLIEAYQQKKLHL</sequence>
<evidence type="ECO:0000256" key="1">
    <source>
        <dbReference type="ARBA" id="ARBA00022516"/>
    </source>
</evidence>
<keyword evidence="2" id="KW-0378">Hydrolase</keyword>
<proteinExistence type="predicted"/>
<gene>
    <name evidence="4" type="ORF">GCM10010831_06120</name>
</gene>
<accession>A0A916ZR55</accession>
<dbReference type="AlphaFoldDB" id="A0A916ZR55"/>
<evidence type="ECO:0000313" key="4">
    <source>
        <dbReference type="EMBL" id="GGE07402.1"/>
    </source>
</evidence>
<dbReference type="EMBL" id="BMGL01000003">
    <property type="protein sequence ID" value="GGE07402.1"/>
    <property type="molecule type" value="Genomic_DNA"/>
</dbReference>
<dbReference type="GO" id="GO:0008770">
    <property type="term" value="F:[acyl-carrier-protein] phosphodiesterase activity"/>
    <property type="evidence" value="ECO:0007669"/>
    <property type="project" value="InterPro"/>
</dbReference>
<comment type="caution">
    <text evidence="4">The sequence shown here is derived from an EMBL/GenBank/DDBJ whole genome shotgun (WGS) entry which is preliminary data.</text>
</comment>
<evidence type="ECO:0000313" key="5">
    <source>
        <dbReference type="Proteomes" id="UP000599688"/>
    </source>
</evidence>
<evidence type="ECO:0000256" key="3">
    <source>
        <dbReference type="ARBA" id="ARBA00023098"/>
    </source>
</evidence>
<dbReference type="InterPro" id="IPR007431">
    <property type="entry name" value="ACP_PD"/>
</dbReference>
<reference evidence="4 5" key="1">
    <citation type="journal article" date="2014" name="Int. J. Syst. Evol. Microbiol.">
        <title>Complete genome sequence of Corynebacterium casei LMG S-19264T (=DSM 44701T), isolated from a smear-ripened cheese.</title>
        <authorList>
            <consortium name="US DOE Joint Genome Institute (JGI-PGF)"/>
            <person name="Walter F."/>
            <person name="Albersmeier A."/>
            <person name="Kalinowski J."/>
            <person name="Ruckert C."/>
        </authorList>
    </citation>
    <scope>NUCLEOTIDE SEQUENCE [LARGE SCALE GENOMIC DNA]</scope>
    <source>
        <strain evidence="4 5">CGMCC 1.12925</strain>
    </source>
</reference>
<keyword evidence="1" id="KW-0444">Lipid biosynthesis</keyword>
<name>A0A916ZR55_9FLAO</name>
<keyword evidence="5" id="KW-1185">Reference proteome</keyword>
<dbReference type="PANTHER" id="PTHR38764:SF1">
    <property type="entry name" value="ACYL CARRIER PROTEIN PHOSPHODIESTERASE"/>
    <property type="match status" value="1"/>
</dbReference>
<dbReference type="Proteomes" id="UP000599688">
    <property type="component" value="Unassembled WGS sequence"/>
</dbReference>
<dbReference type="GO" id="GO:0006633">
    <property type="term" value="P:fatty acid biosynthetic process"/>
    <property type="evidence" value="ECO:0007669"/>
    <property type="project" value="InterPro"/>
</dbReference>
<dbReference type="RefSeq" id="WP_188405302.1">
    <property type="nucleotide sequence ID" value="NZ_BMGL01000003.1"/>
</dbReference>
<dbReference type="PIRSF" id="PIRSF011489">
    <property type="entry name" value="DUF479"/>
    <property type="match status" value="1"/>
</dbReference>
<keyword evidence="3" id="KW-0443">Lipid metabolism</keyword>
<protein>
    <submittedName>
        <fullName evidence="4">ACP phosphodiesterase</fullName>
    </submittedName>
</protein>